<evidence type="ECO:0000256" key="2">
    <source>
        <dbReference type="SAM" id="Phobius"/>
    </source>
</evidence>
<keyword evidence="2" id="KW-1133">Transmembrane helix</keyword>
<evidence type="ECO:0000313" key="5">
    <source>
        <dbReference type="Proteomes" id="UP001209257"/>
    </source>
</evidence>
<dbReference type="EMBL" id="JAOTJC010000011">
    <property type="protein sequence ID" value="MCU7555463.1"/>
    <property type="molecule type" value="Genomic_DNA"/>
</dbReference>
<dbReference type="InterPro" id="IPR005182">
    <property type="entry name" value="YdbS-like_PH"/>
</dbReference>
<name>A0ABT2VSP0_9ALTE</name>
<gene>
    <name evidence="4" type="ORF">OCL06_12780</name>
</gene>
<keyword evidence="5" id="KW-1185">Reference proteome</keyword>
<feature type="domain" description="YdbS-like PH" evidence="3">
    <location>
        <begin position="440"/>
        <end position="515"/>
    </location>
</feature>
<organism evidence="4 5">
    <name type="scientific">Alteromonas salexigens</name>
    <dbReference type="NCBI Taxonomy" id="2982530"/>
    <lineage>
        <taxon>Bacteria</taxon>
        <taxon>Pseudomonadati</taxon>
        <taxon>Pseudomonadota</taxon>
        <taxon>Gammaproteobacteria</taxon>
        <taxon>Alteromonadales</taxon>
        <taxon>Alteromonadaceae</taxon>
        <taxon>Alteromonas/Salinimonas group</taxon>
        <taxon>Alteromonas</taxon>
    </lineage>
</organism>
<evidence type="ECO:0000259" key="3">
    <source>
        <dbReference type="Pfam" id="PF03703"/>
    </source>
</evidence>
<feature type="transmembrane region" description="Helical" evidence="2">
    <location>
        <begin position="44"/>
        <end position="62"/>
    </location>
</feature>
<evidence type="ECO:0000256" key="1">
    <source>
        <dbReference type="SAM" id="MobiDB-lite"/>
    </source>
</evidence>
<reference evidence="5" key="1">
    <citation type="submission" date="2023-07" db="EMBL/GenBank/DDBJ databases">
        <title>Study on multiphase classification of strain Alteromonas salexigens isolated from the Yellow Sea.</title>
        <authorList>
            <person name="Sun L."/>
        </authorList>
    </citation>
    <scope>NUCLEOTIDE SEQUENCE [LARGE SCALE GENOMIC DNA]</scope>
    <source>
        <strain evidence="5">ASW11-19</strain>
    </source>
</reference>
<sequence>MSTVNTETRPAEGANTSQVDNGDSWRRLSPVSIVYFTTSNLKKLAQFLIYVVPALAVSANVLDLQNSPYTVPVLILVLTGLSLSGVVSYLFYRFRVHDQHVEIRDGVFHRRHVNLPFWRIQNVKIEQPLYYRPMQFALVVLDTAGSAEEEARIVAVPHAYAQQLRKQVLAWHQSPATPAQHETAVTSSTPVSEPGEEVLNRRSIGDLVIHGITNNRVWILLGAAAPFYDTISTRAAEWLGARGLQLGQLAGEQTFAWWQLTLYVISFVTIIMAIIALLSVGGALLTFYDYTLSRHHDRYIRRSGLLNKQEVSMRHSRIQLVRAKQDWLDMLLKRVNLYFEQNTSTAQQHADLMSPNKLLVPSVTVAETRELVEQAMPDSRMYQKEYEGISLRYLMHWLGVWIWPPTILALSALVFLQVWDAAAILLTLSLVISGLLWLRWWRWGVACDKRYMYVRSGRLGVDYQCFELYKAQQVTVVQSVLMARAGVATLKVVLASGQVTVPFLPVTTANRLANILLDSAERSRKSWM</sequence>
<proteinExistence type="predicted"/>
<feature type="transmembrane region" description="Helical" evidence="2">
    <location>
        <begin position="421"/>
        <end position="441"/>
    </location>
</feature>
<feature type="transmembrane region" description="Helical" evidence="2">
    <location>
        <begin position="262"/>
        <end position="288"/>
    </location>
</feature>
<feature type="transmembrane region" description="Helical" evidence="2">
    <location>
        <begin position="393"/>
        <end position="415"/>
    </location>
</feature>
<feature type="transmembrane region" description="Helical" evidence="2">
    <location>
        <begin position="69"/>
        <end position="92"/>
    </location>
</feature>
<keyword evidence="2" id="KW-0812">Transmembrane</keyword>
<feature type="region of interest" description="Disordered" evidence="1">
    <location>
        <begin position="1"/>
        <end position="21"/>
    </location>
</feature>
<dbReference type="RefSeq" id="WP_262995144.1">
    <property type="nucleotide sequence ID" value="NZ_JAOTJC010000011.1"/>
</dbReference>
<feature type="domain" description="YdbS-like PH" evidence="3">
    <location>
        <begin position="89"/>
        <end position="167"/>
    </location>
</feature>
<dbReference type="Proteomes" id="UP001209257">
    <property type="component" value="Unassembled WGS sequence"/>
</dbReference>
<protein>
    <submittedName>
        <fullName evidence="4">PH domain-containing protein</fullName>
    </submittedName>
</protein>
<dbReference type="PANTHER" id="PTHR34473:SF2">
    <property type="entry name" value="UPF0699 TRANSMEMBRANE PROTEIN YDBT"/>
    <property type="match status" value="1"/>
</dbReference>
<dbReference type="PANTHER" id="PTHR34473">
    <property type="entry name" value="UPF0699 TRANSMEMBRANE PROTEIN YDBS"/>
    <property type="match status" value="1"/>
</dbReference>
<dbReference type="Pfam" id="PF03703">
    <property type="entry name" value="bPH_2"/>
    <property type="match status" value="2"/>
</dbReference>
<dbReference type="PIRSF" id="PIRSF026631">
    <property type="entry name" value="UCP026631"/>
    <property type="match status" value="1"/>
</dbReference>
<evidence type="ECO:0000313" key="4">
    <source>
        <dbReference type="EMBL" id="MCU7555463.1"/>
    </source>
</evidence>
<comment type="caution">
    <text evidence="4">The sequence shown here is derived from an EMBL/GenBank/DDBJ whole genome shotgun (WGS) entry which is preliminary data.</text>
</comment>
<accession>A0ABT2VSP0</accession>
<dbReference type="InterPro" id="IPR014529">
    <property type="entry name" value="UCP026631"/>
</dbReference>
<keyword evidence="2" id="KW-0472">Membrane</keyword>